<reference evidence="3" key="1">
    <citation type="submission" date="2006-10" db="EMBL/GenBank/DDBJ databases">
        <authorList>
            <person name="Amadeo P."/>
            <person name="Zhao Q."/>
            <person name="Wortman J."/>
            <person name="Fraser-Liggett C."/>
            <person name="Carlton J."/>
        </authorList>
    </citation>
    <scope>NUCLEOTIDE SEQUENCE</scope>
    <source>
        <strain evidence="3">G3</strain>
    </source>
</reference>
<sequence length="714" mass="81653">MTSTIELMKQFYGIQDDDSTEPPPDPTDIDGNAFEAEPYYKNLINNQSLPALITKDLTIKKEIHDLDGSLQFLVYDNYTKFLLAEETIRSMSDGLSNLSSKMQNVLDCLQKVQKQSAEIRTDLQPNREKIQRLVGINRLLERIEFISELPLKLRAHVDIKEYEAAVDIWLKAEKVLETQTHFESFIRIREECKGILEDVKVKVRGVMMSEDTTAKQAVACAATMIKLQMPVDSTLEDLVRFRLLLLVKKIEKPEALPTDLFELLDFFEKEVGESANELIENYAISLQKFVPIKGNRQFDKFMTAFRKELFAKINKAINDNALNTLSCEDFSNFITNLVNCIGKIAIPHQLEAYLSNLLQKYVKNRFGNIITATLTQIKKTETSSDLDQVFKDIISTFKRNLTSLLNEFEILANTNSEAKDHIIQETAKMFQGFFDEFDKIDPRFSLLTFGIAHQFGEKTIHLAFDLAARFDHESPLLNMQQMLCTEGHECAQRSLSRFVSMKRKMLSEMIAQGMAAQDWLEVKTPHDVSITSNLVIQEISLIWQQLDKIIQKVKEGSVASTHSSNFSRTTLSTFSTQSGPANQMPLFHGLRDDGMIQIDRLFTTLNHLHLRQEPNFESKSVLTAITFYTLKTMLEYIRKSTFNCAGFNQMQVDAYFMYMTLHDKLENPAMFSALIEEMLSSAADRTISPIPFKNAVLNDIYARSDSKPHQKDGI</sequence>
<accession>A2E266</accession>
<keyword evidence="2" id="KW-0653">Protein transport</keyword>
<dbReference type="RefSeq" id="XP_001325503.1">
    <property type="nucleotide sequence ID" value="XM_001325468.1"/>
</dbReference>
<comment type="subunit">
    <text evidence="2">Component of the Golgi-associated retrograde protein (GARP) complex.</text>
</comment>
<evidence type="ECO:0000313" key="3">
    <source>
        <dbReference type="EMBL" id="EAY13280.1"/>
    </source>
</evidence>
<evidence type="ECO:0000256" key="2">
    <source>
        <dbReference type="RuleBase" id="RU368010"/>
    </source>
</evidence>
<dbReference type="GO" id="GO:0042147">
    <property type="term" value="P:retrograde transport, endosome to Golgi"/>
    <property type="evidence" value="ECO:0000318"/>
    <property type="project" value="GO_Central"/>
</dbReference>
<dbReference type="GO" id="GO:0015031">
    <property type="term" value="P:protein transport"/>
    <property type="evidence" value="ECO:0007669"/>
    <property type="project" value="UniProtKB-UniRule"/>
</dbReference>
<dbReference type="GO" id="GO:0016020">
    <property type="term" value="C:membrane"/>
    <property type="evidence" value="ECO:0000318"/>
    <property type="project" value="GO_Central"/>
</dbReference>
<dbReference type="GO" id="GO:0032456">
    <property type="term" value="P:endocytic recycling"/>
    <property type="evidence" value="ECO:0000318"/>
    <property type="project" value="GO_Central"/>
</dbReference>
<dbReference type="PANTHER" id="PTHR15954">
    <property type="entry name" value="VACUOLAR PROTEIN SORTING-ASSOCIATED PROTEIN 51 HOMOLOG"/>
    <property type="match status" value="1"/>
</dbReference>
<comment type="function">
    <text evidence="2">Acts as component of the GARP complex that is involved in retrograde transport from early and late endosomes to the trans-Golgi network (TGN).</text>
</comment>
<comment type="similarity">
    <text evidence="1 2">Belongs to the VPS51 family.</text>
</comment>
<dbReference type="EMBL" id="DS113288">
    <property type="protein sequence ID" value="EAY13280.1"/>
    <property type="molecule type" value="Genomic_DNA"/>
</dbReference>
<gene>
    <name evidence="3" type="ORF">TVAG_464140</name>
</gene>
<dbReference type="VEuPathDB" id="TrichDB:TVAG_464140"/>
<dbReference type="GO" id="GO:0007041">
    <property type="term" value="P:lysosomal transport"/>
    <property type="evidence" value="ECO:0000318"/>
    <property type="project" value="GO_Central"/>
</dbReference>
<dbReference type="InterPro" id="IPR014812">
    <property type="entry name" value="Vps51"/>
</dbReference>
<dbReference type="OrthoDB" id="203678at2759"/>
<name>A2E266_TRIV3</name>
<organism evidence="3 4">
    <name type="scientific">Trichomonas vaginalis (strain ATCC PRA-98 / G3)</name>
    <dbReference type="NCBI Taxonomy" id="412133"/>
    <lineage>
        <taxon>Eukaryota</taxon>
        <taxon>Metamonada</taxon>
        <taxon>Parabasalia</taxon>
        <taxon>Trichomonadida</taxon>
        <taxon>Trichomonadidae</taxon>
        <taxon>Trichomonas</taxon>
    </lineage>
</organism>
<dbReference type="eggNOG" id="KOG2346">
    <property type="taxonomic scope" value="Eukaryota"/>
</dbReference>
<evidence type="ECO:0000256" key="1">
    <source>
        <dbReference type="ARBA" id="ARBA00006080"/>
    </source>
</evidence>
<dbReference type="PANTHER" id="PTHR15954:SF4">
    <property type="entry name" value="VACUOLAR PROTEIN SORTING-ASSOCIATED PROTEIN 51 HOMOLOG"/>
    <property type="match status" value="1"/>
</dbReference>
<dbReference type="GO" id="GO:0048193">
    <property type="term" value="P:Golgi vesicle transport"/>
    <property type="evidence" value="ECO:0000318"/>
    <property type="project" value="GO_Central"/>
</dbReference>
<dbReference type="KEGG" id="tva:4771256"/>
<dbReference type="GO" id="GO:0005829">
    <property type="term" value="C:cytosol"/>
    <property type="evidence" value="ECO:0007669"/>
    <property type="project" value="GOC"/>
</dbReference>
<dbReference type="GO" id="GO:0006869">
    <property type="term" value="P:lipid transport"/>
    <property type="evidence" value="ECO:0007669"/>
    <property type="project" value="UniProtKB-UniRule"/>
</dbReference>
<dbReference type="Proteomes" id="UP000001542">
    <property type="component" value="Unassembled WGS sequence"/>
</dbReference>
<evidence type="ECO:0000313" key="4">
    <source>
        <dbReference type="Proteomes" id="UP000001542"/>
    </source>
</evidence>
<dbReference type="GO" id="GO:0007030">
    <property type="term" value="P:Golgi organization"/>
    <property type="evidence" value="ECO:0000318"/>
    <property type="project" value="GO_Central"/>
</dbReference>
<dbReference type="AlphaFoldDB" id="A2E266"/>
<dbReference type="SMR" id="A2E266"/>
<dbReference type="GO" id="GO:1990745">
    <property type="term" value="C:EARP complex"/>
    <property type="evidence" value="ECO:0000318"/>
    <property type="project" value="GO_Central"/>
</dbReference>
<dbReference type="InParanoid" id="A2E266"/>
<keyword evidence="2" id="KW-0445">Lipid transport</keyword>
<dbReference type="Pfam" id="PF08700">
    <property type="entry name" value="VPS51_Exo84_N"/>
    <property type="match status" value="1"/>
</dbReference>
<proteinExistence type="inferred from homology"/>
<dbReference type="VEuPathDB" id="TrichDB:TVAGG3_1048710"/>
<reference evidence="3" key="2">
    <citation type="journal article" date="2007" name="Science">
        <title>Draft genome sequence of the sexually transmitted pathogen Trichomonas vaginalis.</title>
        <authorList>
            <person name="Carlton J.M."/>
            <person name="Hirt R.P."/>
            <person name="Silva J.C."/>
            <person name="Delcher A.L."/>
            <person name="Schatz M."/>
            <person name="Zhao Q."/>
            <person name="Wortman J.R."/>
            <person name="Bidwell S.L."/>
            <person name="Alsmark U.C.M."/>
            <person name="Besteiro S."/>
            <person name="Sicheritz-Ponten T."/>
            <person name="Noel C.J."/>
            <person name="Dacks J.B."/>
            <person name="Foster P.G."/>
            <person name="Simillion C."/>
            <person name="Van de Peer Y."/>
            <person name="Miranda-Saavedra D."/>
            <person name="Barton G.J."/>
            <person name="Westrop G.D."/>
            <person name="Mueller S."/>
            <person name="Dessi D."/>
            <person name="Fiori P.L."/>
            <person name="Ren Q."/>
            <person name="Paulsen I."/>
            <person name="Zhang H."/>
            <person name="Bastida-Corcuera F.D."/>
            <person name="Simoes-Barbosa A."/>
            <person name="Brown M.T."/>
            <person name="Hayes R.D."/>
            <person name="Mukherjee M."/>
            <person name="Okumura C.Y."/>
            <person name="Schneider R."/>
            <person name="Smith A.J."/>
            <person name="Vanacova S."/>
            <person name="Villalvazo M."/>
            <person name="Haas B.J."/>
            <person name="Pertea M."/>
            <person name="Feldblyum T.V."/>
            <person name="Utterback T.R."/>
            <person name="Shu C.L."/>
            <person name="Osoegawa K."/>
            <person name="de Jong P.J."/>
            <person name="Hrdy I."/>
            <person name="Horvathova L."/>
            <person name="Zubacova Z."/>
            <person name="Dolezal P."/>
            <person name="Malik S.B."/>
            <person name="Logsdon J.M. Jr."/>
            <person name="Henze K."/>
            <person name="Gupta A."/>
            <person name="Wang C.C."/>
            <person name="Dunne R.L."/>
            <person name="Upcroft J.A."/>
            <person name="Upcroft P."/>
            <person name="White O."/>
            <person name="Salzberg S.L."/>
            <person name="Tang P."/>
            <person name="Chiu C.-H."/>
            <person name="Lee Y.-S."/>
            <person name="Embley T.M."/>
            <person name="Coombs G.H."/>
            <person name="Mottram J.C."/>
            <person name="Tachezy J."/>
            <person name="Fraser-Liggett C.M."/>
            <person name="Johnson P.J."/>
        </authorList>
    </citation>
    <scope>NUCLEOTIDE SEQUENCE [LARGE SCALE GENOMIC DNA]</scope>
    <source>
        <strain evidence="3">G3</strain>
    </source>
</reference>
<protein>
    <recommendedName>
        <fullName evidence="2">Vacuolar protein sorting-associated protein 51 homolog</fullName>
    </recommendedName>
</protein>
<keyword evidence="4" id="KW-1185">Reference proteome</keyword>
<comment type="subcellular location">
    <subcellularLocation>
        <location evidence="2">Golgi apparatus</location>
        <location evidence="2">trans-Golgi network</location>
    </subcellularLocation>
</comment>
<keyword evidence="2" id="KW-0333">Golgi apparatus</keyword>
<keyword evidence="2" id="KW-0813">Transport</keyword>
<dbReference type="GO" id="GO:0000938">
    <property type="term" value="C:GARP complex"/>
    <property type="evidence" value="ECO:0000318"/>
    <property type="project" value="GO_Central"/>
</dbReference>
<dbReference type="STRING" id="5722.A2E266"/>